<proteinExistence type="predicted"/>
<evidence type="ECO:0000313" key="1">
    <source>
        <dbReference type="EMBL" id="SDX45568.1"/>
    </source>
</evidence>
<dbReference type="EMBL" id="FNNE01000009">
    <property type="protein sequence ID" value="SDX45568.1"/>
    <property type="molecule type" value="Genomic_DNA"/>
</dbReference>
<gene>
    <name evidence="1" type="ORF">SAMN04487960_109167</name>
</gene>
<accession>A0A1H3BVB3</accession>
<protein>
    <submittedName>
        <fullName evidence="1">Uncharacterized protein</fullName>
    </submittedName>
</protein>
<keyword evidence="2" id="KW-1185">Reference proteome</keyword>
<dbReference type="InterPro" id="IPR046897">
    <property type="entry name" value="ABC-3C_MC6"/>
</dbReference>
<dbReference type="Pfam" id="PF20293">
    <property type="entry name" value="MC6"/>
    <property type="match status" value="1"/>
</dbReference>
<organism evidence="1 2">
    <name type="scientific">Marinobacter mobilis</name>
    <dbReference type="NCBI Taxonomy" id="488533"/>
    <lineage>
        <taxon>Bacteria</taxon>
        <taxon>Pseudomonadati</taxon>
        <taxon>Pseudomonadota</taxon>
        <taxon>Gammaproteobacteria</taxon>
        <taxon>Pseudomonadales</taxon>
        <taxon>Marinobacteraceae</taxon>
        <taxon>Marinobacter</taxon>
    </lineage>
</organism>
<sequence>MLLPDNIHPDNSVYYNGAIVLQVLQNNGRMEIFELYEKSKGVKEMSFPLFVLCLDWLYLIDAAVLNSGEVELCS</sequence>
<dbReference type="Proteomes" id="UP000199675">
    <property type="component" value="Unassembled WGS sequence"/>
</dbReference>
<dbReference type="AlphaFoldDB" id="A0A1H3BVB3"/>
<name>A0A1H3BVB3_9GAMM</name>
<evidence type="ECO:0000313" key="2">
    <source>
        <dbReference type="Proteomes" id="UP000199675"/>
    </source>
</evidence>
<dbReference type="OrthoDB" id="6636604at2"/>
<dbReference type="RefSeq" id="WP_091816267.1">
    <property type="nucleotide sequence ID" value="NZ_FNNE01000009.1"/>
</dbReference>
<dbReference type="STRING" id="488533.SAMN04487960_109167"/>
<reference evidence="1 2" key="1">
    <citation type="submission" date="2016-10" db="EMBL/GenBank/DDBJ databases">
        <authorList>
            <person name="de Groot N.N."/>
        </authorList>
    </citation>
    <scope>NUCLEOTIDE SEQUENCE [LARGE SCALE GENOMIC DNA]</scope>
    <source>
        <strain evidence="1 2">CGMCC 1.7059</strain>
    </source>
</reference>